<feature type="transmembrane region" description="Helical" evidence="17">
    <location>
        <begin position="688"/>
        <end position="705"/>
    </location>
</feature>
<dbReference type="CDD" id="cd02520">
    <property type="entry name" value="Glucosylceramide_synthase"/>
    <property type="match status" value="1"/>
</dbReference>
<evidence type="ECO:0000256" key="10">
    <source>
        <dbReference type="ARBA" id="ARBA00022989"/>
    </source>
</evidence>
<feature type="compositionally biased region" description="Basic and acidic residues" evidence="16">
    <location>
        <begin position="501"/>
        <end position="514"/>
    </location>
</feature>
<comment type="catalytic activity">
    <reaction evidence="14">
        <text>UDP-alpha-D-xylose + an N-acylsphing-4-enine = a beta-D-xylosyl-(1&lt;-&gt;1')-N-acylsphing-4-enine + UDP + H(+)</text>
        <dbReference type="Rhea" id="RHEA:70243"/>
        <dbReference type="ChEBI" id="CHEBI:15378"/>
        <dbReference type="ChEBI" id="CHEBI:52639"/>
        <dbReference type="ChEBI" id="CHEBI:57632"/>
        <dbReference type="ChEBI" id="CHEBI:58223"/>
        <dbReference type="ChEBI" id="CHEBI:189068"/>
    </reaction>
    <physiologicalReaction direction="left-to-right" evidence="14">
        <dbReference type="Rhea" id="RHEA:70244"/>
    </physiologicalReaction>
</comment>
<evidence type="ECO:0000256" key="1">
    <source>
        <dbReference type="ARBA" id="ARBA00004653"/>
    </source>
</evidence>
<feature type="compositionally biased region" description="Basic and acidic residues" evidence="16">
    <location>
        <begin position="532"/>
        <end position="541"/>
    </location>
</feature>
<dbReference type="Pfam" id="PF13506">
    <property type="entry name" value="Glyco_transf_21"/>
    <property type="match status" value="1"/>
</dbReference>
<evidence type="ECO:0000256" key="3">
    <source>
        <dbReference type="ARBA" id="ARBA00004991"/>
    </source>
</evidence>
<reference evidence="18" key="1">
    <citation type="submission" date="2020-11" db="EMBL/GenBank/DDBJ databases">
        <authorList>
            <person name="Tran Van P."/>
        </authorList>
    </citation>
    <scope>NUCLEOTIDE SEQUENCE</scope>
</reference>
<keyword evidence="11" id="KW-0333">Golgi apparatus</keyword>
<evidence type="ECO:0000256" key="5">
    <source>
        <dbReference type="ARBA" id="ARBA00012699"/>
    </source>
</evidence>
<organism evidence="18">
    <name type="scientific">Timema genevievae</name>
    <name type="common">Walking stick</name>
    <dbReference type="NCBI Taxonomy" id="629358"/>
    <lineage>
        <taxon>Eukaryota</taxon>
        <taxon>Metazoa</taxon>
        <taxon>Ecdysozoa</taxon>
        <taxon>Arthropoda</taxon>
        <taxon>Hexapoda</taxon>
        <taxon>Insecta</taxon>
        <taxon>Pterygota</taxon>
        <taxon>Neoptera</taxon>
        <taxon>Polyneoptera</taxon>
        <taxon>Phasmatodea</taxon>
        <taxon>Timematodea</taxon>
        <taxon>Timematoidea</taxon>
        <taxon>Timematidae</taxon>
        <taxon>Timema</taxon>
    </lineage>
</organism>
<dbReference type="UniPathway" id="UPA00222"/>
<accession>A0A7R9JUD9</accession>
<comment type="similarity">
    <text evidence="4">Belongs to the glycosyltransferase 2 family.</text>
</comment>
<dbReference type="GO" id="GO:0008120">
    <property type="term" value="F:ceramide glucosyltransferase activity"/>
    <property type="evidence" value="ECO:0007669"/>
    <property type="project" value="UniProtKB-EC"/>
</dbReference>
<keyword evidence="12" id="KW-0443">Lipid metabolism</keyword>
<evidence type="ECO:0000256" key="12">
    <source>
        <dbReference type="ARBA" id="ARBA00023098"/>
    </source>
</evidence>
<proteinExistence type="inferred from homology"/>
<protein>
    <recommendedName>
        <fullName evidence="5">ceramide glucosyltransferase</fullName>
        <ecNumber evidence="5">2.4.1.80</ecNumber>
    </recommendedName>
</protein>
<evidence type="ECO:0000256" key="11">
    <source>
        <dbReference type="ARBA" id="ARBA00023034"/>
    </source>
</evidence>
<dbReference type="PANTHER" id="PTHR12726">
    <property type="entry name" value="CERAMIDE GLUCOSYLTRANSFERASE"/>
    <property type="match status" value="1"/>
</dbReference>
<feature type="transmembrane region" description="Helical" evidence="17">
    <location>
        <begin position="611"/>
        <end position="636"/>
    </location>
</feature>
<evidence type="ECO:0000256" key="2">
    <source>
        <dbReference type="ARBA" id="ARBA00004760"/>
    </source>
</evidence>
<dbReference type="PANTHER" id="PTHR12726:SF0">
    <property type="entry name" value="CERAMIDE GLUCOSYLTRANSFERASE"/>
    <property type="match status" value="1"/>
</dbReference>
<keyword evidence="6" id="KW-0444">Lipid biosynthesis</keyword>
<name>A0A7R9JUD9_TIMGE</name>
<dbReference type="Gene3D" id="3.90.550.10">
    <property type="entry name" value="Spore Coat Polysaccharide Biosynthesis Protein SpsA, Chain A"/>
    <property type="match status" value="1"/>
</dbReference>
<sequence length="773" mass="87602">MPYKNKSGERGGQPMSPYLLTRRWKLHKKMTPLSPEVPYPGVSILKPLMGVDPNLFTNLESFFTMNYPLFEVLLCVEDESDPAIMLVRSLMKKYPNVDSRLFTGGASVGVNPKINNMYPAYMAAKYDMLLISDSGIRMKEDTLLDMVLHMTEFIGLVHQMPFTCDRKGFAATLEKIYFGTAQARIYLSADFLGIICHTGMSTLMRKSLIDDVGGLAKFGCYLAEDFFFAKSLTNRGWKMRISSQPAWQNSGLCEISSFQARLTRWAKLRVAMVPFTIILEPLSECMVLGAFASWAVSFLFNWDPLSFYLVHILMWFICDWILISIVQKNIHTEIKQTSLEIGIYNLTDSSSNYGLFMTVHKEFLDSSNGSLPFNKFDFVVGWLFRECSSLYLFLHHELTVNGMKQIKQSTKLSCSILACIQYLFLDILYTGVVRGGEERQTWPQERRRDKQQGLRRGGEISNVASEKGGEEGRVARPQELRGDKRRGFRRGGEMSDVASGGEERRVTWLKEGRREKRRGFKRGGETSNGASGKERRPMMWPQDERRDEWRGLRKGGKTSDVASVAPPHGLLDKADSFACNECSQTDGNSKTTFSDSGGHETSIFIKISSSIFLTITILDLVSTTVYMPIILFHKYYKFLVNVYFTIKAGESLCGASYHLLFGFSISISYFKVARGINLHPCKCYHNKSVYLLFFLFLFEIIIRILNDGAVALAWGSLHDVTIHQIVAVVVADVVVVEIGREFVLKATVSVLRHNLMKPIHNDPENTAEVRYST</sequence>
<dbReference type="EC" id="2.4.1.80" evidence="5"/>
<comment type="catalytic activity">
    <reaction evidence="15">
        <text>N-(9Z-octadecenoyl)-sphing-4-enine + UDP-alpha-D-xylose = beta-D-xylosyl-(1&lt;-&gt;1')-N-(9Z-octadecenoyl)-sphing-4-enine + UDP + H(+)</text>
        <dbReference type="Rhea" id="RHEA:70247"/>
        <dbReference type="ChEBI" id="CHEBI:15378"/>
        <dbReference type="ChEBI" id="CHEBI:57632"/>
        <dbReference type="ChEBI" id="CHEBI:58223"/>
        <dbReference type="ChEBI" id="CHEBI:77996"/>
        <dbReference type="ChEBI" id="CHEBI:189081"/>
    </reaction>
    <physiologicalReaction direction="left-to-right" evidence="15">
        <dbReference type="Rhea" id="RHEA:70248"/>
    </physiologicalReaction>
</comment>
<evidence type="ECO:0000256" key="8">
    <source>
        <dbReference type="ARBA" id="ARBA00022679"/>
    </source>
</evidence>
<dbReference type="AlphaFoldDB" id="A0A7R9JUD9"/>
<dbReference type="FunFam" id="3.90.550.10:FF:000041">
    <property type="entry name" value="UDP-glucose ceramide glucosyltransferase"/>
    <property type="match status" value="1"/>
</dbReference>
<comment type="pathway">
    <text evidence="2">Lipid metabolism; sphingolipid metabolism.</text>
</comment>
<evidence type="ECO:0000256" key="9">
    <source>
        <dbReference type="ARBA" id="ARBA00022692"/>
    </source>
</evidence>
<dbReference type="EMBL" id="OE839971">
    <property type="protein sequence ID" value="CAD7589137.1"/>
    <property type="molecule type" value="Genomic_DNA"/>
</dbReference>
<dbReference type="SUPFAM" id="SSF53448">
    <property type="entry name" value="Nucleotide-diphospho-sugar transferases"/>
    <property type="match status" value="1"/>
</dbReference>
<dbReference type="GO" id="GO:0000139">
    <property type="term" value="C:Golgi membrane"/>
    <property type="evidence" value="ECO:0007669"/>
    <property type="project" value="UniProtKB-SubCell"/>
</dbReference>
<evidence type="ECO:0000256" key="6">
    <source>
        <dbReference type="ARBA" id="ARBA00022516"/>
    </source>
</evidence>
<feature type="region of interest" description="Disordered" evidence="16">
    <location>
        <begin position="439"/>
        <end position="541"/>
    </location>
</feature>
<keyword evidence="8" id="KW-0808">Transferase</keyword>
<keyword evidence="9 17" id="KW-0812">Transmembrane</keyword>
<evidence type="ECO:0000256" key="17">
    <source>
        <dbReference type="SAM" id="Phobius"/>
    </source>
</evidence>
<evidence type="ECO:0000256" key="15">
    <source>
        <dbReference type="ARBA" id="ARBA00048104"/>
    </source>
</evidence>
<feature type="transmembrane region" description="Helical" evidence="17">
    <location>
        <begin position="270"/>
        <end position="296"/>
    </location>
</feature>
<dbReference type="GO" id="GO:0006679">
    <property type="term" value="P:glucosylceramide biosynthetic process"/>
    <property type="evidence" value="ECO:0007669"/>
    <property type="project" value="TreeGrafter"/>
</dbReference>
<evidence type="ECO:0000256" key="4">
    <source>
        <dbReference type="ARBA" id="ARBA00006739"/>
    </source>
</evidence>
<keyword evidence="7" id="KW-0328">Glycosyltransferase</keyword>
<evidence type="ECO:0000256" key="13">
    <source>
        <dbReference type="ARBA" id="ARBA00023136"/>
    </source>
</evidence>
<feature type="transmembrane region" description="Helical" evidence="17">
    <location>
        <begin position="725"/>
        <end position="743"/>
    </location>
</feature>
<comment type="pathway">
    <text evidence="3">Sphingolipid metabolism.</text>
</comment>
<evidence type="ECO:0000256" key="16">
    <source>
        <dbReference type="SAM" id="MobiDB-lite"/>
    </source>
</evidence>
<evidence type="ECO:0000313" key="18">
    <source>
        <dbReference type="EMBL" id="CAD7589137.1"/>
    </source>
</evidence>
<dbReference type="InterPro" id="IPR029044">
    <property type="entry name" value="Nucleotide-diphossugar_trans"/>
</dbReference>
<evidence type="ECO:0000256" key="7">
    <source>
        <dbReference type="ARBA" id="ARBA00022676"/>
    </source>
</evidence>
<feature type="compositionally biased region" description="Basic and acidic residues" evidence="16">
    <location>
        <begin position="467"/>
        <end position="482"/>
    </location>
</feature>
<evidence type="ECO:0000256" key="14">
    <source>
        <dbReference type="ARBA" id="ARBA00047869"/>
    </source>
</evidence>
<dbReference type="InterPro" id="IPR025993">
    <property type="entry name" value="Ceramide_glucosylTrfase"/>
</dbReference>
<gene>
    <name evidence="18" type="ORF">TGEB3V08_LOCUS3120</name>
</gene>
<keyword evidence="13 17" id="KW-0472">Membrane</keyword>
<keyword evidence="10 17" id="KW-1133">Transmembrane helix</keyword>
<feature type="transmembrane region" description="Helical" evidence="17">
    <location>
        <begin position="308"/>
        <end position="326"/>
    </location>
</feature>
<feature type="transmembrane region" description="Helical" evidence="17">
    <location>
        <begin position="656"/>
        <end position="676"/>
    </location>
</feature>
<feature type="compositionally biased region" description="Basic and acidic residues" evidence="16">
    <location>
        <begin position="439"/>
        <end position="458"/>
    </location>
</feature>
<comment type="subcellular location">
    <subcellularLocation>
        <location evidence="1">Golgi apparatus membrane</location>
        <topology evidence="1">Multi-pass membrane protein</topology>
    </subcellularLocation>
</comment>